<dbReference type="AlphaFoldDB" id="A0A2X2SXL6"/>
<proteinExistence type="predicted"/>
<protein>
    <submittedName>
        <fullName evidence="1">Uncharacterized protein</fullName>
    </submittedName>
</protein>
<evidence type="ECO:0000313" key="1">
    <source>
        <dbReference type="EMBL" id="SQA94451.1"/>
    </source>
</evidence>
<name>A0A2X2SXL6_CAPOC</name>
<reference evidence="1 2" key="1">
    <citation type="submission" date="2018-06" db="EMBL/GenBank/DDBJ databases">
        <authorList>
            <consortium name="Pathogen Informatics"/>
            <person name="Doyle S."/>
        </authorList>
    </citation>
    <scope>NUCLEOTIDE SEQUENCE [LARGE SCALE GENOMIC DNA]</scope>
    <source>
        <strain evidence="1 2">NCTC11546</strain>
    </source>
</reference>
<gene>
    <name evidence="1" type="ORF">NCTC11546_02621</name>
</gene>
<dbReference type="Proteomes" id="UP000249891">
    <property type="component" value="Unassembled WGS sequence"/>
</dbReference>
<evidence type="ECO:0000313" key="2">
    <source>
        <dbReference type="Proteomes" id="UP000249891"/>
    </source>
</evidence>
<organism evidence="1 2">
    <name type="scientific">Capnocytophaga ochracea</name>
    <dbReference type="NCBI Taxonomy" id="1018"/>
    <lineage>
        <taxon>Bacteria</taxon>
        <taxon>Pseudomonadati</taxon>
        <taxon>Bacteroidota</taxon>
        <taxon>Flavobacteriia</taxon>
        <taxon>Flavobacteriales</taxon>
        <taxon>Flavobacteriaceae</taxon>
        <taxon>Capnocytophaga</taxon>
    </lineage>
</organism>
<sequence>MLLQNKIIKITIFKYFNSSYEEQKQQIKKIVQLILDNNNFEDIENIFGEKEIDKIVLKNSFDEVVEYFLLDDLLSEEEENKLIAFKEYFNFSQDDLNEKGSYEKVVLASILRSITEGVIPDSFKIIEGTIPFNLNRNEKIIWIFQNVDYYEDTIKRTYQGDSNGISMRISKGLYYRMGSFKGQTIETKVLKYVGKGFLGFTDKNIYFYSYDKSFRIPYSKIVTVLPYERGIRIQKEGVSAKPQIFNNINEWFAYNLIMNLSKW</sequence>
<dbReference type="RefSeq" id="WP_128092166.1">
    <property type="nucleotide sequence ID" value="NZ_UARG01000036.1"/>
</dbReference>
<accession>A0A2X2SXL6</accession>
<dbReference type="EMBL" id="UARG01000036">
    <property type="protein sequence ID" value="SQA94451.1"/>
    <property type="molecule type" value="Genomic_DNA"/>
</dbReference>